<dbReference type="STRING" id="1470200.PL75_10410"/>
<keyword evidence="3" id="KW-1185">Reference proteome</keyword>
<keyword evidence="1" id="KW-1133">Transmembrane helix</keyword>
<feature type="transmembrane region" description="Helical" evidence="1">
    <location>
        <begin position="325"/>
        <end position="343"/>
    </location>
</feature>
<feature type="transmembrane region" description="Helical" evidence="1">
    <location>
        <begin position="135"/>
        <end position="154"/>
    </location>
</feature>
<evidence type="ECO:0000256" key="1">
    <source>
        <dbReference type="SAM" id="Phobius"/>
    </source>
</evidence>
<feature type="transmembrane region" description="Helical" evidence="1">
    <location>
        <begin position="103"/>
        <end position="123"/>
    </location>
</feature>
<dbReference type="Pfam" id="PF05940">
    <property type="entry name" value="NnrS"/>
    <property type="match status" value="1"/>
</dbReference>
<feature type="transmembrane region" description="Helical" evidence="1">
    <location>
        <begin position="226"/>
        <end position="244"/>
    </location>
</feature>
<feature type="transmembrane region" description="Helical" evidence="1">
    <location>
        <begin position="286"/>
        <end position="305"/>
    </location>
</feature>
<dbReference type="AlphaFoldDB" id="A0A0J0YPJ0"/>
<dbReference type="PATRIC" id="fig|1470200.3.peg.1386"/>
<feature type="transmembrane region" description="Helical" evidence="1">
    <location>
        <begin position="256"/>
        <end position="280"/>
    </location>
</feature>
<organism evidence="2 3">
    <name type="scientific">Neisseria arctica</name>
    <dbReference type="NCBI Taxonomy" id="1470200"/>
    <lineage>
        <taxon>Bacteria</taxon>
        <taxon>Pseudomonadati</taxon>
        <taxon>Pseudomonadota</taxon>
        <taxon>Betaproteobacteria</taxon>
        <taxon>Neisseriales</taxon>
        <taxon>Neisseriaceae</taxon>
        <taxon>Neisseria</taxon>
    </lineage>
</organism>
<keyword evidence="1" id="KW-0812">Transmembrane</keyword>
<dbReference type="InterPro" id="IPR010266">
    <property type="entry name" value="NnrS"/>
</dbReference>
<keyword evidence="1" id="KW-0472">Membrane</keyword>
<feature type="transmembrane region" description="Helical" evidence="1">
    <location>
        <begin position="349"/>
        <end position="369"/>
    </location>
</feature>
<dbReference type="OrthoDB" id="9770040at2"/>
<feature type="transmembrane region" description="Helical" evidence="1">
    <location>
        <begin position="80"/>
        <end position="97"/>
    </location>
</feature>
<sequence length="385" mass="42789">MTTLFKQPIWAMAFRPLYVAASLFGIVSILLWGFGYSGTTEMPSFYWHAHEMIWGYTGAIVVGFLLTAVATWTQQPPVRGLSLVILVCLWLFARLFALLPGYAIFSGITGTLFFWLAAAYMALPVIRSHNNRNYITVFTLFLFGFSHAAFHWHIHQFQTASILKALTAGLIIIAGFIGLIGMRVIPFFTAKRLNISAQPTPTWVTFSVLALPIIMSILILTGKFSAILGILGLLTGLINLIQTFRWWHKKVWHEPMLLVLFAGYLFTALGLIVIATAQWLPAYLSLGIHLIGVGGIGLLTIGMMARTALGHTGRAIYPAPTLARYSFVAMLLATLVRILAIFFTNKTAYFHSIRISACLFALALLLYAWQYIPWLISPRGDNKPG</sequence>
<dbReference type="RefSeq" id="WP_047761876.1">
    <property type="nucleotide sequence ID" value="NZ_CP091510.1"/>
</dbReference>
<feature type="transmembrane region" description="Helical" evidence="1">
    <location>
        <begin position="53"/>
        <end position="73"/>
    </location>
</feature>
<feature type="transmembrane region" description="Helical" evidence="1">
    <location>
        <begin position="12"/>
        <end position="33"/>
    </location>
</feature>
<proteinExistence type="predicted"/>
<name>A0A0J0YPJ0_9NEIS</name>
<feature type="transmembrane region" description="Helical" evidence="1">
    <location>
        <begin position="166"/>
        <end position="190"/>
    </location>
</feature>
<evidence type="ECO:0000313" key="2">
    <source>
        <dbReference type="EMBL" id="KLT72039.1"/>
    </source>
</evidence>
<accession>A0A0J0YPJ0</accession>
<dbReference type="Proteomes" id="UP000036027">
    <property type="component" value="Unassembled WGS sequence"/>
</dbReference>
<comment type="caution">
    <text evidence="2">The sequence shown here is derived from an EMBL/GenBank/DDBJ whole genome shotgun (WGS) entry which is preliminary data.</text>
</comment>
<gene>
    <name evidence="2" type="ORF">PL75_10410</name>
</gene>
<feature type="transmembrane region" description="Helical" evidence="1">
    <location>
        <begin position="202"/>
        <end position="220"/>
    </location>
</feature>
<evidence type="ECO:0000313" key="3">
    <source>
        <dbReference type="Proteomes" id="UP000036027"/>
    </source>
</evidence>
<reference evidence="2 3" key="1">
    <citation type="submission" date="2014-11" db="EMBL/GenBank/DDBJ databases">
        <title>Genome of a novel goose pathogen.</title>
        <authorList>
            <person name="Hansen C.M."/>
            <person name="Hueffer K."/>
            <person name="Choi S.C."/>
        </authorList>
    </citation>
    <scope>NUCLEOTIDE SEQUENCE [LARGE SCALE GENOMIC DNA]</scope>
    <source>
        <strain evidence="2 3">KH1503</strain>
    </source>
</reference>
<dbReference type="EMBL" id="JTDO01000023">
    <property type="protein sequence ID" value="KLT72039.1"/>
    <property type="molecule type" value="Genomic_DNA"/>
</dbReference>
<protein>
    <submittedName>
        <fullName evidence="2">NnrS protein</fullName>
    </submittedName>
</protein>